<dbReference type="RefSeq" id="XP_022999770.1">
    <property type="nucleotide sequence ID" value="XM_023144002.1"/>
</dbReference>
<evidence type="ECO:0000313" key="15">
    <source>
        <dbReference type="RefSeq" id="XP_022999770.1"/>
    </source>
</evidence>
<evidence type="ECO:0000256" key="2">
    <source>
        <dbReference type="ARBA" id="ARBA00004441"/>
    </source>
</evidence>
<dbReference type="PANTHER" id="PTHR35993">
    <property type="entry name" value="OUTER ENVELOPE PORE PROTEIN 21B, CHLOROPLASTIC"/>
    <property type="match status" value="1"/>
</dbReference>
<dbReference type="GO" id="GO:0044070">
    <property type="term" value="P:regulation of monoatomic anion transport"/>
    <property type="evidence" value="ECO:0007669"/>
    <property type="project" value="InterPro"/>
</dbReference>
<keyword evidence="14" id="KW-1185">Reference proteome</keyword>
<gene>
    <name evidence="15" type="primary">LOC111494020</name>
</gene>
<comment type="similarity">
    <text evidence="3">Belongs to the plastid outer envelope porin OEP21 (TC 1.B.29) family.</text>
</comment>
<dbReference type="OrthoDB" id="503907at2759"/>
<dbReference type="GO" id="GO:0046930">
    <property type="term" value="C:pore complex"/>
    <property type="evidence" value="ECO:0007669"/>
    <property type="project" value="UniProtKB-KW"/>
</dbReference>
<keyword evidence="7" id="KW-0934">Plastid</keyword>
<keyword evidence="6" id="KW-0150">Chloroplast</keyword>
<evidence type="ECO:0000256" key="5">
    <source>
        <dbReference type="ARBA" id="ARBA00022452"/>
    </source>
</evidence>
<dbReference type="GO" id="GO:0034426">
    <property type="term" value="C:etioplast membrane"/>
    <property type="evidence" value="ECO:0007669"/>
    <property type="project" value="UniProtKB-SubCell"/>
</dbReference>
<name>A0A6J1KGJ1_CUCMA</name>
<comment type="subcellular location">
    <subcellularLocation>
        <location evidence="1">Plastid</location>
        <location evidence="1">Chloroplast outer membrane</location>
        <topology evidence="1">Multi-pass membrane protein</topology>
    </subcellularLocation>
    <subcellularLocation>
        <location evidence="2">Plastid</location>
        <location evidence="2">Etioplast membrane</location>
        <topology evidence="2">Multi-pass membrane protein</topology>
    </subcellularLocation>
</comment>
<keyword evidence="4" id="KW-0813">Transport</keyword>
<evidence type="ECO:0000256" key="10">
    <source>
        <dbReference type="ARBA" id="ARBA00023065"/>
    </source>
</evidence>
<dbReference type="AlphaFoldDB" id="A0A6J1KGJ1"/>
<keyword evidence="5" id="KW-1134">Transmembrane beta strand</keyword>
<proteinExistence type="inferred from homology"/>
<keyword evidence="8" id="KW-0812">Transmembrane</keyword>
<sequence>MDTSLRYAGDSRALRIHAKEKIPLNSNTSLELRGELDTRIGEPSLLSASVRKFYPDLFSSVGFGVKYDKYKKLHYLARGKMSLPVANDGLLKFTIKGQSHLENNFKQHKGAAEFSLGVLNFLREQDSSGALDFERVQDVRVKVGYEVFEKTPYIQIRENNWTLNADLKGRWNVRFDL</sequence>
<reference evidence="15" key="1">
    <citation type="submission" date="2025-08" db="UniProtKB">
        <authorList>
            <consortium name="RefSeq"/>
        </authorList>
    </citation>
    <scope>IDENTIFICATION</scope>
    <source>
        <tissue evidence="15">Young leaves</tissue>
    </source>
</reference>
<protein>
    <submittedName>
        <fullName evidence="15">Outer envelope pore protein 21, chloroplastic-like</fullName>
    </submittedName>
</protein>
<evidence type="ECO:0000256" key="8">
    <source>
        <dbReference type="ARBA" id="ARBA00022692"/>
    </source>
</evidence>
<keyword evidence="9" id="KW-1002">Plastid outer membrane</keyword>
<evidence type="ECO:0000313" key="14">
    <source>
        <dbReference type="Proteomes" id="UP000504608"/>
    </source>
</evidence>
<dbReference type="PANTHER" id="PTHR35993:SF1">
    <property type="entry name" value="OUTER ENVELOPE PORE PROTEIN 21B, CHLOROPLASTIC"/>
    <property type="match status" value="1"/>
</dbReference>
<dbReference type="GO" id="GO:0009707">
    <property type="term" value="C:chloroplast outer membrane"/>
    <property type="evidence" value="ECO:0007669"/>
    <property type="project" value="UniProtKB-SubCell"/>
</dbReference>
<evidence type="ECO:0000256" key="12">
    <source>
        <dbReference type="ARBA" id="ARBA00023136"/>
    </source>
</evidence>
<dbReference type="GeneID" id="111494020"/>
<dbReference type="KEGG" id="cmax:111494020"/>
<keyword evidence="11" id="KW-0626">Porin</keyword>
<dbReference type="GO" id="GO:0008308">
    <property type="term" value="F:voltage-gated monoatomic anion channel activity"/>
    <property type="evidence" value="ECO:0007669"/>
    <property type="project" value="InterPro"/>
</dbReference>
<keyword evidence="12" id="KW-0472">Membrane</keyword>
<dbReference type="GO" id="GO:0015288">
    <property type="term" value="F:porin activity"/>
    <property type="evidence" value="ECO:0007669"/>
    <property type="project" value="UniProtKB-KW"/>
</dbReference>
<keyword evidence="10" id="KW-0406">Ion transport</keyword>
<accession>A0A6J1KGJ1</accession>
<evidence type="ECO:0000256" key="11">
    <source>
        <dbReference type="ARBA" id="ARBA00023114"/>
    </source>
</evidence>
<dbReference type="InterPro" id="IPR034575">
    <property type="entry name" value="OEP21"/>
</dbReference>
<evidence type="ECO:0000256" key="4">
    <source>
        <dbReference type="ARBA" id="ARBA00022448"/>
    </source>
</evidence>
<evidence type="ECO:0000256" key="13">
    <source>
        <dbReference type="ARBA" id="ARBA00024941"/>
    </source>
</evidence>
<comment type="function">
    <text evidence="13">Voltage-dependent rectifying anion channel that facilitates the translocation between chloroplast and cytoplasm of phosphorylated carbohydrates such as triosephosphate, 3-phosphoglycerate and inorganic phosphate (Pi) depending of ATP to triosephosphate ratio in the plastidial intermembrane space; in high triosephosphate/ATP conditions (e.g. photosynthesis), export of triosphosphate from chloroplast (outward rectifying channels), but in high ATP/triosephosphate conditions (e.g. dark phase), import of phosphosolutes (inward rectifying channels).</text>
</comment>
<evidence type="ECO:0000256" key="6">
    <source>
        <dbReference type="ARBA" id="ARBA00022528"/>
    </source>
</evidence>
<evidence type="ECO:0000256" key="9">
    <source>
        <dbReference type="ARBA" id="ARBA00022805"/>
    </source>
</evidence>
<evidence type="ECO:0000256" key="1">
    <source>
        <dbReference type="ARBA" id="ARBA00004396"/>
    </source>
</evidence>
<evidence type="ECO:0000256" key="7">
    <source>
        <dbReference type="ARBA" id="ARBA00022640"/>
    </source>
</evidence>
<evidence type="ECO:0000256" key="3">
    <source>
        <dbReference type="ARBA" id="ARBA00009945"/>
    </source>
</evidence>
<dbReference type="Proteomes" id="UP000504608">
    <property type="component" value="Unplaced"/>
</dbReference>
<organism evidence="14 15">
    <name type="scientific">Cucurbita maxima</name>
    <name type="common">Pumpkin</name>
    <name type="synonym">Winter squash</name>
    <dbReference type="NCBI Taxonomy" id="3661"/>
    <lineage>
        <taxon>Eukaryota</taxon>
        <taxon>Viridiplantae</taxon>
        <taxon>Streptophyta</taxon>
        <taxon>Embryophyta</taxon>
        <taxon>Tracheophyta</taxon>
        <taxon>Spermatophyta</taxon>
        <taxon>Magnoliopsida</taxon>
        <taxon>eudicotyledons</taxon>
        <taxon>Gunneridae</taxon>
        <taxon>Pentapetalae</taxon>
        <taxon>rosids</taxon>
        <taxon>fabids</taxon>
        <taxon>Cucurbitales</taxon>
        <taxon>Cucurbitaceae</taxon>
        <taxon>Cucurbiteae</taxon>
        <taxon>Cucurbita</taxon>
    </lineage>
</organism>